<evidence type="ECO:0000313" key="4">
    <source>
        <dbReference type="Proteomes" id="UP000314986"/>
    </source>
</evidence>
<keyword evidence="4" id="KW-1185">Reference proteome</keyword>
<accession>A0A4W3JJS6</accession>
<keyword evidence="1" id="KW-0472">Membrane</keyword>
<dbReference type="CDD" id="cd03388">
    <property type="entry name" value="PAP2_SPPase1"/>
    <property type="match status" value="1"/>
</dbReference>
<dbReference type="SUPFAM" id="SSF48317">
    <property type="entry name" value="Acid phosphatase/Vanadium-dependent haloperoxidase"/>
    <property type="match status" value="1"/>
</dbReference>
<feature type="transmembrane region" description="Helical" evidence="1">
    <location>
        <begin position="69"/>
        <end position="90"/>
    </location>
</feature>
<keyword evidence="1" id="KW-0812">Transmembrane</keyword>
<feature type="transmembrane region" description="Helical" evidence="1">
    <location>
        <begin position="286"/>
        <end position="305"/>
    </location>
</feature>
<reference evidence="4" key="2">
    <citation type="journal article" date="2007" name="PLoS Biol.">
        <title>Survey sequencing and comparative analysis of the elephant shark (Callorhinchus milii) genome.</title>
        <authorList>
            <person name="Venkatesh B."/>
            <person name="Kirkness E.F."/>
            <person name="Loh Y.H."/>
            <person name="Halpern A.L."/>
            <person name="Lee A.P."/>
            <person name="Johnson J."/>
            <person name="Dandona N."/>
            <person name="Viswanathan L.D."/>
            <person name="Tay A."/>
            <person name="Venter J.C."/>
            <person name="Strausberg R.L."/>
            <person name="Brenner S."/>
        </authorList>
    </citation>
    <scope>NUCLEOTIDE SEQUENCE [LARGE SCALE GENOMIC DNA]</scope>
</reference>
<dbReference type="InterPro" id="IPR000326">
    <property type="entry name" value="PAP2/HPO"/>
</dbReference>
<dbReference type="AlphaFoldDB" id="A0A4W3JJS6"/>
<reference evidence="3" key="5">
    <citation type="submission" date="2025-09" db="UniProtKB">
        <authorList>
            <consortium name="Ensembl"/>
        </authorList>
    </citation>
    <scope>IDENTIFICATION</scope>
</reference>
<dbReference type="PANTHER" id="PTHR14969">
    <property type="entry name" value="SPHINGOSINE-1-PHOSPHATE PHOSPHOHYDROLASE"/>
    <property type="match status" value="1"/>
</dbReference>
<dbReference type="Pfam" id="PF01569">
    <property type="entry name" value="PAP2"/>
    <property type="match status" value="1"/>
</dbReference>
<feature type="transmembrane region" description="Helical" evidence="1">
    <location>
        <begin position="317"/>
        <end position="336"/>
    </location>
</feature>
<feature type="transmembrane region" description="Helical" evidence="1">
    <location>
        <begin position="254"/>
        <end position="274"/>
    </location>
</feature>
<dbReference type="OMA" id="FFLTHEM"/>
<reference evidence="4" key="1">
    <citation type="journal article" date="2006" name="Science">
        <title>Ancient noncoding elements conserved in the human genome.</title>
        <authorList>
            <person name="Venkatesh B."/>
            <person name="Kirkness E.F."/>
            <person name="Loh Y.H."/>
            <person name="Halpern A.L."/>
            <person name="Lee A.P."/>
            <person name="Johnson J."/>
            <person name="Dandona N."/>
            <person name="Viswanathan L.D."/>
            <person name="Tay A."/>
            <person name="Venter J.C."/>
            <person name="Strausberg R.L."/>
            <person name="Brenner S."/>
        </authorList>
    </citation>
    <scope>NUCLEOTIDE SEQUENCE [LARGE SCALE GENOMIC DNA]</scope>
</reference>
<dbReference type="InParanoid" id="A0A4W3JJS6"/>
<evidence type="ECO:0000256" key="1">
    <source>
        <dbReference type="SAM" id="Phobius"/>
    </source>
</evidence>
<name>A0A4W3JJS6_CALMI</name>
<feature type="transmembrane region" description="Helical" evidence="1">
    <location>
        <begin position="215"/>
        <end position="233"/>
    </location>
</feature>
<dbReference type="Ensembl" id="ENSCMIT00000043386.1">
    <property type="protein sequence ID" value="ENSCMIP00000042767.1"/>
    <property type="gene ID" value="ENSCMIG00000017780.1"/>
</dbReference>
<dbReference type="GO" id="GO:0042392">
    <property type="term" value="F:sphingosine-1-phosphate phosphatase activity"/>
    <property type="evidence" value="ECO:0007669"/>
    <property type="project" value="TreeGrafter"/>
</dbReference>
<dbReference type="GO" id="GO:0006670">
    <property type="term" value="P:sphingosine metabolic process"/>
    <property type="evidence" value="ECO:0007669"/>
    <property type="project" value="TreeGrafter"/>
</dbReference>
<organism evidence="3 4">
    <name type="scientific">Callorhinchus milii</name>
    <name type="common">Ghost shark</name>
    <dbReference type="NCBI Taxonomy" id="7868"/>
    <lineage>
        <taxon>Eukaryota</taxon>
        <taxon>Metazoa</taxon>
        <taxon>Chordata</taxon>
        <taxon>Craniata</taxon>
        <taxon>Vertebrata</taxon>
        <taxon>Chondrichthyes</taxon>
        <taxon>Holocephali</taxon>
        <taxon>Chimaeriformes</taxon>
        <taxon>Callorhinchidae</taxon>
        <taxon>Callorhinchus</taxon>
    </lineage>
</organism>
<feature type="transmembrane region" description="Helical" evidence="1">
    <location>
        <begin position="411"/>
        <end position="432"/>
    </location>
</feature>
<protein>
    <submittedName>
        <fullName evidence="3">Sphingosine-1-phosphate phosphatase 2</fullName>
    </submittedName>
</protein>
<keyword evidence="1" id="KW-1133">Transmembrane helix</keyword>
<reference evidence="4" key="3">
    <citation type="journal article" date="2014" name="Nature">
        <title>Elephant shark genome provides unique insights into gnathostome evolution.</title>
        <authorList>
            <consortium name="International Elephant Shark Genome Sequencing Consortium"/>
            <person name="Venkatesh B."/>
            <person name="Lee A.P."/>
            <person name="Ravi V."/>
            <person name="Maurya A.K."/>
            <person name="Lian M.M."/>
            <person name="Swann J.B."/>
            <person name="Ohta Y."/>
            <person name="Flajnik M.F."/>
            <person name="Sutoh Y."/>
            <person name="Kasahara M."/>
            <person name="Hoon S."/>
            <person name="Gangu V."/>
            <person name="Roy S.W."/>
            <person name="Irimia M."/>
            <person name="Korzh V."/>
            <person name="Kondrychyn I."/>
            <person name="Lim Z.W."/>
            <person name="Tay B.H."/>
            <person name="Tohari S."/>
            <person name="Kong K.W."/>
            <person name="Ho S."/>
            <person name="Lorente-Galdos B."/>
            <person name="Quilez J."/>
            <person name="Marques-Bonet T."/>
            <person name="Raney B.J."/>
            <person name="Ingham P.W."/>
            <person name="Tay A."/>
            <person name="Hillier L.W."/>
            <person name="Minx P."/>
            <person name="Boehm T."/>
            <person name="Wilson R.K."/>
            <person name="Brenner S."/>
            <person name="Warren W.C."/>
        </authorList>
    </citation>
    <scope>NUCLEOTIDE SEQUENCE [LARGE SCALE GENOMIC DNA]</scope>
</reference>
<dbReference type="PANTHER" id="PTHR14969:SF14">
    <property type="entry name" value="SPHINGOSINE-1-PHOSPHATE PHOSPHATASE 2"/>
    <property type="match status" value="1"/>
</dbReference>
<proteinExistence type="predicted"/>
<dbReference type="InterPro" id="IPR036938">
    <property type="entry name" value="PAP2/HPO_sf"/>
</dbReference>
<reference evidence="3" key="4">
    <citation type="submission" date="2025-08" db="UniProtKB">
        <authorList>
            <consortium name="Ensembl"/>
        </authorList>
    </citation>
    <scope>IDENTIFICATION</scope>
</reference>
<sequence>MELQVRDLSSIPGRGRNLGQVSLFHTEPNNIPSKTQNNNKLVIFNLRLFVGHCCAPLAAAFAHKYTVNSLYSVFCEALWDVLPIVIIIMYNDKHLVIYILPTVSHMQTCPKEFHRVLYFALQEKPKYMVKNYFFYYLFRFAAALGQEIFYITFLPFTYWNFDPFVTRRLISIWAIVMYIGQASKDILKWPRPSSPPVVKLETRVDAEYGMPSTHAMAATAISFTFLISTMYRYKVRINTLQQHTRIFRRHKQMHDVICGVLITGVIITLTYPFWNILDNLQLTSSLTPIIAVVLTFTLSYTYPALDHYSPTRGDTTIILGGAAGSTVGCWLNYQYGKTYEPEGMLPFEIPSVTLDIMFLAVVRFLTGVFILFLTRQVIKTLSLKALCAWFDIPIRDTEARKRLEIEVPYKFVTYSSIGFSATAVVPLLFQFLGLL</sequence>
<feature type="transmembrane region" description="Helical" evidence="1">
    <location>
        <begin position="41"/>
        <end position="63"/>
    </location>
</feature>
<feature type="transmembrane region" description="Helical" evidence="1">
    <location>
        <begin position="356"/>
        <end position="374"/>
    </location>
</feature>
<feature type="domain" description="Phosphatidic acid phosphatase type 2/haloperoxidase" evidence="2">
    <location>
        <begin position="169"/>
        <end position="274"/>
    </location>
</feature>
<evidence type="ECO:0000313" key="3">
    <source>
        <dbReference type="Ensembl" id="ENSCMIP00000042767.1"/>
    </source>
</evidence>
<dbReference type="GO" id="GO:0005789">
    <property type="term" value="C:endoplasmic reticulum membrane"/>
    <property type="evidence" value="ECO:0007669"/>
    <property type="project" value="TreeGrafter"/>
</dbReference>
<feature type="transmembrane region" description="Helical" evidence="1">
    <location>
        <begin position="133"/>
        <end position="159"/>
    </location>
</feature>
<evidence type="ECO:0000259" key="2">
    <source>
        <dbReference type="Pfam" id="PF01569"/>
    </source>
</evidence>
<dbReference type="STRING" id="7868.ENSCMIP00000042767"/>
<dbReference type="Proteomes" id="UP000314986">
    <property type="component" value="Unassembled WGS sequence"/>
</dbReference>
<dbReference type="GeneTree" id="ENSGT00940000159500"/>